<protein>
    <recommendedName>
        <fullName evidence="4">HCNGP-like protein</fullName>
    </recommendedName>
</protein>
<dbReference type="AlphaFoldDB" id="A0A0A1TF21"/>
<dbReference type="GO" id="GO:0006355">
    <property type="term" value="P:regulation of DNA-templated transcription"/>
    <property type="evidence" value="ECO:0007669"/>
    <property type="project" value="InterPro"/>
</dbReference>
<dbReference type="Pfam" id="PF07818">
    <property type="entry name" value="HCNGP"/>
    <property type="match status" value="1"/>
</dbReference>
<feature type="region of interest" description="Disordered" evidence="1">
    <location>
        <begin position="214"/>
        <end position="247"/>
    </location>
</feature>
<evidence type="ECO:0008006" key="4">
    <source>
        <dbReference type="Google" id="ProtNLM"/>
    </source>
</evidence>
<dbReference type="PANTHER" id="PTHR13464">
    <property type="entry name" value="TRANSCRIPTIONAL REGULATOR PROTEIN HCNGP"/>
    <property type="match status" value="1"/>
</dbReference>
<dbReference type="InterPro" id="IPR012479">
    <property type="entry name" value="SAP30BP"/>
</dbReference>
<evidence type="ECO:0000313" key="3">
    <source>
        <dbReference type="Proteomes" id="UP000039046"/>
    </source>
</evidence>
<organism evidence="2 3">
    <name type="scientific">[Torrubiella] hemipterigena</name>
    <dbReference type="NCBI Taxonomy" id="1531966"/>
    <lineage>
        <taxon>Eukaryota</taxon>
        <taxon>Fungi</taxon>
        <taxon>Dikarya</taxon>
        <taxon>Ascomycota</taxon>
        <taxon>Pezizomycotina</taxon>
        <taxon>Sordariomycetes</taxon>
        <taxon>Hypocreomycetidae</taxon>
        <taxon>Hypocreales</taxon>
        <taxon>Clavicipitaceae</taxon>
        <taxon>Clavicipitaceae incertae sedis</taxon>
        <taxon>'Torrubiella' clade</taxon>
    </lineage>
</organism>
<dbReference type="OrthoDB" id="1714508at2759"/>
<feature type="compositionally biased region" description="Pro residues" evidence="1">
    <location>
        <begin position="121"/>
        <end position="133"/>
    </location>
</feature>
<reference evidence="2 3" key="1">
    <citation type="journal article" date="2015" name="Genome Announc.">
        <title>Draft Genome Sequence and Gene Annotation of the Entomopathogenic Fungus Verticillium hemipterigenum.</title>
        <authorList>
            <person name="Horn F."/>
            <person name="Habel A."/>
            <person name="Scharf D.H."/>
            <person name="Dworschak J."/>
            <person name="Brakhage A.A."/>
            <person name="Guthke R."/>
            <person name="Hertweck C."/>
            <person name="Linde J."/>
        </authorList>
    </citation>
    <scope>NUCLEOTIDE SEQUENCE [LARGE SCALE GENOMIC DNA]</scope>
</reference>
<dbReference type="Proteomes" id="UP000039046">
    <property type="component" value="Unassembled WGS sequence"/>
</dbReference>
<proteinExistence type="predicted"/>
<feature type="compositionally biased region" description="Basic and acidic residues" evidence="1">
    <location>
        <begin position="214"/>
        <end position="224"/>
    </location>
</feature>
<name>A0A0A1TF21_9HYPO</name>
<dbReference type="GO" id="GO:0005634">
    <property type="term" value="C:nucleus"/>
    <property type="evidence" value="ECO:0007669"/>
    <property type="project" value="TreeGrafter"/>
</dbReference>
<evidence type="ECO:0000256" key="1">
    <source>
        <dbReference type="SAM" id="MobiDB-lite"/>
    </source>
</evidence>
<sequence length="247" mass="26386">MSGLVAYDSSDDDASETGSSAPQILPPVSKTELHTQGEANTKANTQDIQTSKKTHQEPPSQPAPTIPLPISSQDNEPIGPSLPSLDNPEPTVQDAQDAPSPYSSNRSLLHDLTLPAVPDFDIPPSPPGSPPPATNKKFEQFLTLKKKGTHFNAKLENSAAMRNPALASKLLAFVGMPDGDPAQYETTLSPELWNPGGFPEEAFRGKLRRARDKLAKEREAERASGNRSTVEFVPAIEAGGTASSSRK</sequence>
<gene>
    <name evidence="2" type="ORF">VHEMI03985</name>
</gene>
<evidence type="ECO:0000313" key="2">
    <source>
        <dbReference type="EMBL" id="CEJ86022.1"/>
    </source>
</evidence>
<keyword evidence="3" id="KW-1185">Reference proteome</keyword>
<dbReference type="PANTHER" id="PTHR13464:SF0">
    <property type="entry name" value="SAP30-BINDING PROTEIN"/>
    <property type="match status" value="1"/>
</dbReference>
<dbReference type="STRING" id="1531966.A0A0A1TF21"/>
<dbReference type="EMBL" id="CDHN01000002">
    <property type="protein sequence ID" value="CEJ86022.1"/>
    <property type="molecule type" value="Genomic_DNA"/>
</dbReference>
<accession>A0A0A1TF21</accession>
<dbReference type="HOGENOM" id="CLU_064352_1_0_1"/>
<feature type="compositionally biased region" description="Polar residues" evidence="1">
    <location>
        <begin position="37"/>
        <end position="51"/>
    </location>
</feature>
<feature type="region of interest" description="Disordered" evidence="1">
    <location>
        <begin position="1"/>
        <end position="136"/>
    </location>
</feature>